<dbReference type="PANTHER" id="PTHR35798">
    <property type="entry name" value="CELL DIVISION PROTEIN SEPF"/>
    <property type="match status" value="1"/>
</dbReference>
<dbReference type="PANTHER" id="PTHR35798:SF1">
    <property type="entry name" value="CELL DIVISION PROTEIN SEPF"/>
    <property type="match status" value="1"/>
</dbReference>
<comment type="function">
    <text evidence="4">Cell division protein that is part of the divisome complex and is recruited early to the Z-ring. Probably stimulates Z-ring formation, perhaps through the cross-linking of FtsZ protofilaments. Its function overlaps with FtsA.</text>
</comment>
<gene>
    <name evidence="5" type="ordered locus">P9303_13351</name>
</gene>
<dbReference type="BioCyc" id="PMAR59922:G1G80-1152-MONOMER"/>
<dbReference type="InterPro" id="IPR023052">
    <property type="entry name" value="Cell_div_SepF"/>
</dbReference>
<evidence type="ECO:0000256" key="4">
    <source>
        <dbReference type="ARBA" id="ARBA00044936"/>
    </source>
</evidence>
<evidence type="ECO:0000256" key="1">
    <source>
        <dbReference type="ARBA" id="ARBA00022618"/>
    </source>
</evidence>
<dbReference type="Proteomes" id="UP000002274">
    <property type="component" value="Chromosome"/>
</dbReference>
<dbReference type="Pfam" id="PF04472">
    <property type="entry name" value="SepF"/>
    <property type="match status" value="1"/>
</dbReference>
<dbReference type="InterPro" id="IPR007561">
    <property type="entry name" value="Cell_div_SepF/SepF-rel"/>
</dbReference>
<accession>A2C9C2</accession>
<dbReference type="EMBL" id="CP000554">
    <property type="protein sequence ID" value="ABM78082.1"/>
    <property type="molecule type" value="Genomic_DNA"/>
</dbReference>
<dbReference type="RefSeq" id="WP_011825980.1">
    <property type="nucleotide sequence ID" value="NC_008820.1"/>
</dbReference>
<evidence type="ECO:0000313" key="6">
    <source>
        <dbReference type="Proteomes" id="UP000002274"/>
    </source>
</evidence>
<evidence type="ECO:0000256" key="2">
    <source>
        <dbReference type="ARBA" id="ARBA00023210"/>
    </source>
</evidence>
<protein>
    <submittedName>
        <fullName evidence="5">Uncharacterized protein conserved in bacteria</fullName>
    </submittedName>
</protein>
<dbReference type="GO" id="GO:0000917">
    <property type="term" value="P:division septum assembly"/>
    <property type="evidence" value="ECO:0007669"/>
    <property type="project" value="UniProtKB-KW"/>
</dbReference>
<organism evidence="5 6">
    <name type="scientific">Prochlorococcus marinus (strain MIT 9303)</name>
    <dbReference type="NCBI Taxonomy" id="59922"/>
    <lineage>
        <taxon>Bacteria</taxon>
        <taxon>Bacillati</taxon>
        <taxon>Cyanobacteriota</taxon>
        <taxon>Cyanophyceae</taxon>
        <taxon>Synechococcales</taxon>
        <taxon>Prochlorococcaceae</taxon>
        <taxon>Prochlorococcus</taxon>
    </lineage>
</organism>
<dbReference type="Gene3D" id="3.30.110.150">
    <property type="entry name" value="SepF-like protein"/>
    <property type="match status" value="1"/>
</dbReference>
<evidence type="ECO:0000256" key="3">
    <source>
        <dbReference type="ARBA" id="ARBA00023306"/>
    </source>
</evidence>
<keyword evidence="2" id="KW-0717">Septation</keyword>
<keyword evidence="3" id="KW-0131">Cell cycle</keyword>
<dbReference type="InterPro" id="IPR038594">
    <property type="entry name" value="SepF-like_sf"/>
</dbReference>
<reference evidence="5 6" key="1">
    <citation type="journal article" date="2007" name="PLoS Genet.">
        <title>Patterns and implications of gene gain and loss in the evolution of Prochlorococcus.</title>
        <authorList>
            <person name="Kettler G.C."/>
            <person name="Martiny A.C."/>
            <person name="Huang K."/>
            <person name="Zucker J."/>
            <person name="Coleman M.L."/>
            <person name="Rodrigue S."/>
            <person name="Chen F."/>
            <person name="Lapidus A."/>
            <person name="Ferriera S."/>
            <person name="Johnson J."/>
            <person name="Steglich C."/>
            <person name="Church G.M."/>
            <person name="Richardson P."/>
            <person name="Chisholm S.W."/>
        </authorList>
    </citation>
    <scope>NUCLEOTIDE SEQUENCE [LARGE SCALE GENOMIC DNA]</scope>
    <source>
        <strain evidence="5 6">MIT 9303</strain>
    </source>
</reference>
<proteinExistence type="predicted"/>
<keyword evidence="1" id="KW-0132">Cell division</keyword>
<dbReference type="HOGENOM" id="CLU_1925692_0_0_3"/>
<sequence>MHHKIPSLAFGERGLGQTHRLHQNSTSVEAMDAPFADWWHEIVVFKPLVFEEAFDAVLAVREQHTVLLNICRMDPEHARRTIDFVIGAVTALDGQHVRIDEKVFLFAPSLVAIKTLQGSLIRDSSSKLSSADHQL</sequence>
<evidence type="ECO:0000313" key="5">
    <source>
        <dbReference type="EMBL" id="ABM78082.1"/>
    </source>
</evidence>
<dbReference type="KEGG" id="pmf:P9303_13351"/>
<name>A2C9C2_PROM3</name>
<dbReference type="AlphaFoldDB" id="A2C9C2"/>
<dbReference type="STRING" id="59922.P9303_13351"/>